<feature type="domain" description="C2H2-type" evidence="9">
    <location>
        <begin position="32"/>
        <end position="61"/>
    </location>
</feature>
<keyword evidence="11" id="KW-1185">Reference proteome</keyword>
<dbReference type="SMART" id="SM00355">
    <property type="entry name" value="ZnF_C2H2"/>
    <property type="match status" value="2"/>
</dbReference>
<dbReference type="Proteomes" id="UP001492380">
    <property type="component" value="Unassembled WGS sequence"/>
</dbReference>
<dbReference type="PANTHER" id="PTHR40626:SF18">
    <property type="entry name" value="NICOTINATE CATABOLISM CLUSTER-SPECIFIC TRANSCRIPTION FACTOR"/>
    <property type="match status" value="1"/>
</dbReference>
<evidence type="ECO:0000259" key="9">
    <source>
        <dbReference type="PROSITE" id="PS50157"/>
    </source>
</evidence>
<keyword evidence="5" id="KW-0862">Zinc</keyword>
<dbReference type="InterPro" id="IPR036236">
    <property type="entry name" value="Znf_C2H2_sf"/>
</dbReference>
<feature type="region of interest" description="Disordered" evidence="8">
    <location>
        <begin position="1019"/>
        <end position="1084"/>
    </location>
</feature>
<evidence type="ECO:0000256" key="5">
    <source>
        <dbReference type="ARBA" id="ARBA00022833"/>
    </source>
</evidence>
<feature type="region of interest" description="Disordered" evidence="8">
    <location>
        <begin position="1164"/>
        <end position="1184"/>
    </location>
</feature>
<sequence length="1256" mass="136199">MRRASSATGSTDSQRSHSRKKSIPGDPHVKKFACGYAGCGRSFTRSEHLQRHLLNHTEGESTCERCRAHFKRKDLLERHMQRHRQKDEEAGGEGHGILNTRKRMWKDVDGKIVTKRPNLGTSSQQGSPELRQESPNAAASIEDDAREFGIEIPISPPISSTNSNPSETYERRASHATTATELASDDWVFPPLALSPGHESPELYQDTETLPQETERFWGSSEGISSTTGISKPFDDVPYDDIFNPDTASSFNMPFTTMSNYNWLFDLDLATQQSLSTPPDLFAPTHVHQAPESQASTHTLEIGLNRRHTPAVSDLATSTDGRAMKATNQSHYAMIPELSMETGISLPQLAPQRTLADTSPPLSNTTRNSAVNSGETLGACKSSRKSLAANQSFPDMDFERPMSTLNRSAMLPVIDEATKNKIVDLIDAAKPITPDGFYISRTHPLLTLSSLQTYSNMYFTRFNTAYPLIHQPTFEPASVEPLLLVSVLLLGATYGSKDAHQMAVRRTLSLAISMLIQCQVCIHDVLRPQIFAHPGFNAKPDLWALQTILLVECFGKSRAGQKQHDMAHLFHGLLINLIRRSDCQTVSSSIADPSSNNLDAVWRNWTIAEQKRRLAYLCFMWDVQHAVLFCQSLCMSAFELRSNLPCHQQIWEASSAETWYRLWKKHSRPPLFLTTLKTYLVTPKPVSAPKHLNALSRVLMLHGLMSISWDMKRRDQTSLGLVDNTPLGDWKARISASYDAWLADFEAYCASYTARYCQNKHTRAPSSIQQSLQHEFRLFATANIAIYHAASFHLNAEFLDIQIYAGARHILGRPVQRADFVRSQRVVKKWAAGAADYANPSSTSRNLDVTDSGKVAHSSSNAAKAAWHAAALIRDGATRLRDWDAGGLFHYPWCLYLACLCIWAYWHAKPRDEAPPVQPTLGAAASRRDSLHASGAASWEKDNASSSFSLSTRRRLRQRSPSLPSHNHPADPDTESFDGHYQHGSDEELLDYDDEIDEDAPIWNPDSEMHALLRGMMARAPPSSAWPPKPAAAAANINNNNNTTTATSSSTATPSSSSLSSSSTTTAQPASSHPDQATTSTSSASAFALPRIRNIKRKTAGLTAVVAHALSRVRWAVVHDGMMVLRGLVPGRVVVGSLGGGAGPTPITAATTMAVGDVGMGPGAGASASASAGRRGGAGRRESHAANANAAAAAAATMGLATGGLGSADAGGAYGGDVSAAAADDDAGGVLGLGVDVGVGMNLGMGLGVEMDLGGV</sequence>
<evidence type="ECO:0000256" key="1">
    <source>
        <dbReference type="ARBA" id="ARBA00004123"/>
    </source>
</evidence>
<dbReference type="PROSITE" id="PS50157">
    <property type="entry name" value="ZINC_FINGER_C2H2_2"/>
    <property type="match status" value="2"/>
</dbReference>
<comment type="subcellular location">
    <subcellularLocation>
        <location evidence="1">Nucleus</location>
    </subcellularLocation>
</comment>
<dbReference type="PROSITE" id="PS00028">
    <property type="entry name" value="ZINC_FINGER_C2H2_1"/>
    <property type="match status" value="2"/>
</dbReference>
<evidence type="ECO:0000256" key="3">
    <source>
        <dbReference type="ARBA" id="ARBA00022737"/>
    </source>
</evidence>
<proteinExistence type="predicted"/>
<evidence type="ECO:0000256" key="2">
    <source>
        <dbReference type="ARBA" id="ARBA00022723"/>
    </source>
</evidence>
<feature type="compositionally biased region" description="Polar residues" evidence="8">
    <location>
        <begin position="1"/>
        <end position="13"/>
    </location>
</feature>
<dbReference type="Gene3D" id="3.30.160.60">
    <property type="entry name" value="Classic Zinc Finger"/>
    <property type="match status" value="1"/>
</dbReference>
<dbReference type="Pfam" id="PF04082">
    <property type="entry name" value="Fungal_trans"/>
    <property type="match status" value="1"/>
</dbReference>
<dbReference type="EMBL" id="JBBWRZ010000011">
    <property type="protein sequence ID" value="KAK8225850.1"/>
    <property type="molecule type" value="Genomic_DNA"/>
</dbReference>
<keyword evidence="6" id="KW-0539">Nucleus</keyword>
<feature type="compositionally biased region" description="Low complexity" evidence="8">
    <location>
        <begin position="1031"/>
        <end position="1084"/>
    </location>
</feature>
<feature type="compositionally biased region" description="Polar residues" evidence="8">
    <location>
        <begin position="355"/>
        <end position="375"/>
    </location>
</feature>
<feature type="domain" description="C2H2-type" evidence="9">
    <location>
        <begin position="61"/>
        <end position="88"/>
    </location>
</feature>
<keyword evidence="2" id="KW-0479">Metal-binding</keyword>
<keyword evidence="4 7" id="KW-0863">Zinc-finger</keyword>
<dbReference type="SUPFAM" id="SSF57667">
    <property type="entry name" value="beta-beta-alpha zinc fingers"/>
    <property type="match status" value="1"/>
</dbReference>
<evidence type="ECO:0000313" key="10">
    <source>
        <dbReference type="EMBL" id="KAK8225850.1"/>
    </source>
</evidence>
<feature type="region of interest" description="Disordered" evidence="8">
    <location>
        <begin position="1"/>
        <end position="28"/>
    </location>
</feature>
<dbReference type="CDD" id="cd12148">
    <property type="entry name" value="fungal_TF_MHR"/>
    <property type="match status" value="1"/>
</dbReference>
<reference evidence="10 11" key="1">
    <citation type="submission" date="2024-04" db="EMBL/GenBank/DDBJ databases">
        <title>Phyllosticta paracitricarpa is synonymous to the EU quarantine fungus P. citricarpa based on phylogenomic analyses.</title>
        <authorList>
            <consortium name="Lawrence Berkeley National Laboratory"/>
            <person name="Van Ingen-Buijs V.A."/>
            <person name="Van Westerhoven A.C."/>
            <person name="Haridas S."/>
            <person name="Skiadas P."/>
            <person name="Martin F."/>
            <person name="Groenewald J.Z."/>
            <person name="Crous P.W."/>
            <person name="Seidl M.F."/>
        </authorList>
    </citation>
    <scope>NUCLEOTIDE SEQUENCE [LARGE SCALE GENOMIC DNA]</scope>
    <source>
        <strain evidence="10 11">CBS 123374</strain>
    </source>
</reference>
<feature type="region of interest" description="Disordered" evidence="8">
    <location>
        <begin position="112"/>
        <end position="137"/>
    </location>
</feature>
<dbReference type="InterPro" id="IPR007219">
    <property type="entry name" value="XnlR_reg_dom"/>
</dbReference>
<evidence type="ECO:0000256" key="7">
    <source>
        <dbReference type="PROSITE-ProRule" id="PRU00042"/>
    </source>
</evidence>
<evidence type="ECO:0000256" key="8">
    <source>
        <dbReference type="SAM" id="MobiDB-lite"/>
    </source>
</evidence>
<keyword evidence="3" id="KW-0677">Repeat</keyword>
<feature type="compositionally biased region" description="Polar residues" evidence="8">
    <location>
        <begin position="119"/>
        <end position="137"/>
    </location>
</feature>
<dbReference type="PANTHER" id="PTHR40626">
    <property type="entry name" value="MIP31509P"/>
    <property type="match status" value="1"/>
</dbReference>
<comment type="caution">
    <text evidence="10">The sequence shown here is derived from an EMBL/GenBank/DDBJ whole genome shotgun (WGS) entry which is preliminary data.</text>
</comment>
<dbReference type="Pfam" id="PF00096">
    <property type="entry name" value="zf-C2H2"/>
    <property type="match status" value="1"/>
</dbReference>
<feature type="region of interest" description="Disordered" evidence="8">
    <location>
        <begin position="354"/>
        <end position="378"/>
    </location>
</feature>
<accession>A0ABR1YDP0</accession>
<feature type="compositionally biased region" description="Low complexity" evidence="8">
    <location>
        <begin position="151"/>
        <end position="167"/>
    </location>
</feature>
<protein>
    <submittedName>
        <fullName evidence="10">Fungal-specific transcription factor domain-containing protein</fullName>
    </submittedName>
</protein>
<feature type="region of interest" description="Disordered" evidence="8">
    <location>
        <begin position="949"/>
        <end position="985"/>
    </location>
</feature>
<evidence type="ECO:0000256" key="6">
    <source>
        <dbReference type="ARBA" id="ARBA00023242"/>
    </source>
</evidence>
<evidence type="ECO:0000313" key="11">
    <source>
        <dbReference type="Proteomes" id="UP001492380"/>
    </source>
</evidence>
<name>A0ABR1YDP0_9PEZI</name>
<dbReference type="InterPro" id="IPR051059">
    <property type="entry name" value="VerF-like"/>
</dbReference>
<evidence type="ECO:0000256" key="4">
    <source>
        <dbReference type="ARBA" id="ARBA00022771"/>
    </source>
</evidence>
<feature type="region of interest" description="Disordered" evidence="8">
    <location>
        <begin position="151"/>
        <end position="177"/>
    </location>
</feature>
<gene>
    <name evidence="10" type="ORF">HDK90DRAFT_469552</name>
</gene>
<dbReference type="InterPro" id="IPR013087">
    <property type="entry name" value="Znf_C2H2_type"/>
</dbReference>
<organism evidence="10 11">
    <name type="scientific">Phyllosticta capitalensis</name>
    <dbReference type="NCBI Taxonomy" id="121624"/>
    <lineage>
        <taxon>Eukaryota</taxon>
        <taxon>Fungi</taxon>
        <taxon>Dikarya</taxon>
        <taxon>Ascomycota</taxon>
        <taxon>Pezizomycotina</taxon>
        <taxon>Dothideomycetes</taxon>
        <taxon>Dothideomycetes incertae sedis</taxon>
        <taxon>Botryosphaeriales</taxon>
        <taxon>Phyllostictaceae</taxon>
        <taxon>Phyllosticta</taxon>
    </lineage>
</organism>